<dbReference type="RefSeq" id="WP_060594689.1">
    <property type="nucleotide sequence ID" value="NZ_LN868939.1"/>
</dbReference>
<name>A0A0H5P6I7_NOCFR</name>
<dbReference type="Gene3D" id="3.30.460.10">
    <property type="entry name" value="Beta Polymerase, domain 2"/>
    <property type="match status" value="1"/>
</dbReference>
<evidence type="ECO:0000259" key="1">
    <source>
        <dbReference type="Pfam" id="PF01909"/>
    </source>
</evidence>
<dbReference type="InterPro" id="IPR002934">
    <property type="entry name" value="Polymerase_NTP_transf_dom"/>
</dbReference>
<geneLocation type="plasmid" evidence="2">
    <name>2</name>
</geneLocation>
<feature type="domain" description="Polymerase nucleotidyl transferase" evidence="1">
    <location>
        <begin position="10"/>
        <end position="65"/>
    </location>
</feature>
<organism evidence="2 3">
    <name type="scientific">Nocardia farcinica</name>
    <dbReference type="NCBI Taxonomy" id="37329"/>
    <lineage>
        <taxon>Bacteria</taxon>
        <taxon>Bacillati</taxon>
        <taxon>Actinomycetota</taxon>
        <taxon>Actinomycetes</taxon>
        <taxon>Mycobacteriales</taxon>
        <taxon>Nocardiaceae</taxon>
        <taxon>Nocardia</taxon>
    </lineage>
</organism>
<dbReference type="InterPro" id="IPR043519">
    <property type="entry name" value="NT_sf"/>
</dbReference>
<evidence type="ECO:0000313" key="2">
    <source>
        <dbReference type="EMBL" id="CRY83425.1"/>
    </source>
</evidence>
<gene>
    <name evidence="2" type="ORF">ERS450000_05489</name>
</gene>
<dbReference type="GO" id="GO:0016779">
    <property type="term" value="F:nucleotidyltransferase activity"/>
    <property type="evidence" value="ECO:0007669"/>
    <property type="project" value="InterPro"/>
</dbReference>
<evidence type="ECO:0000313" key="3">
    <source>
        <dbReference type="Proteomes" id="UP000057820"/>
    </source>
</evidence>
<dbReference type="Pfam" id="PF01909">
    <property type="entry name" value="NTP_transf_2"/>
    <property type="match status" value="1"/>
</dbReference>
<dbReference type="AlphaFoldDB" id="A0A0H5P6I7"/>
<keyword evidence="2" id="KW-0614">Plasmid</keyword>
<accession>A0A0H5P6I7</accession>
<dbReference type="CDD" id="cd05403">
    <property type="entry name" value="NT_KNTase_like"/>
    <property type="match status" value="1"/>
</dbReference>
<protein>
    <recommendedName>
        <fullName evidence="1">Polymerase nucleotidyl transferase domain-containing protein</fullName>
    </recommendedName>
</protein>
<dbReference type="SUPFAM" id="SSF81301">
    <property type="entry name" value="Nucleotidyltransferase"/>
    <property type="match status" value="1"/>
</dbReference>
<reference evidence="3" key="1">
    <citation type="submission" date="2015-03" db="EMBL/GenBank/DDBJ databases">
        <authorList>
            <consortium name="Pathogen Informatics"/>
        </authorList>
    </citation>
    <scope>NUCLEOTIDE SEQUENCE [LARGE SCALE GENOMIC DNA]</scope>
    <source>
        <strain evidence="3">NCTC11134</strain>
        <plasmid evidence="3">2</plasmid>
    </source>
</reference>
<dbReference type="Proteomes" id="UP000057820">
    <property type="component" value="Plasmid 2"/>
</dbReference>
<dbReference type="EMBL" id="LN868939">
    <property type="protein sequence ID" value="CRY83425.1"/>
    <property type="molecule type" value="Genomic_DNA"/>
</dbReference>
<sequence>MTDDIFLNGIADALAALPTVEGVALGGSRAQGTAAADSDWDLAIYYRGAFDPEHLRAVGWEGEVSAVGGWGGGVFNGGAWLTVGGRRVDVHYRDLDVVEAEIARARRGEFDVEPLMFHLAGIPTYLIVAELALGRTLRGEVPVVDEFPDALRRFASARWERMAELTLAYAAANHAPRGMVTQCVGSIAVAACQFAHAVLAAEGAWTTNDKRLLHAARLQEIDGVIAAADHGTLANVVAQAGALARARLRSATAHLADGIDVA</sequence>
<proteinExistence type="predicted"/>
<dbReference type="KEGG" id="nfr:ERS450000_05489"/>